<organism evidence="2">
    <name type="scientific">seawater metagenome</name>
    <dbReference type="NCBI Taxonomy" id="1561972"/>
    <lineage>
        <taxon>unclassified sequences</taxon>
        <taxon>metagenomes</taxon>
        <taxon>ecological metagenomes</taxon>
    </lineage>
</organism>
<dbReference type="Pfam" id="PF07478">
    <property type="entry name" value="Dala_Dala_lig_C"/>
    <property type="match status" value="1"/>
</dbReference>
<protein>
    <recommendedName>
        <fullName evidence="1">GIY-YIG domain-containing protein</fullName>
    </recommendedName>
</protein>
<dbReference type="SUPFAM" id="SSF56059">
    <property type="entry name" value="Glutathione synthetase ATP-binding domain-like"/>
    <property type="match status" value="1"/>
</dbReference>
<accession>A0A5E8CMH9</accession>
<dbReference type="InterPro" id="IPR050381">
    <property type="entry name" value="SLX1_endonuclease"/>
</dbReference>
<dbReference type="Gene3D" id="3.40.1440.10">
    <property type="entry name" value="GIY-YIG endonuclease"/>
    <property type="match status" value="1"/>
</dbReference>
<dbReference type="Pfam" id="PF01541">
    <property type="entry name" value="GIY-YIG"/>
    <property type="match status" value="1"/>
</dbReference>
<dbReference type="GO" id="GO:0008716">
    <property type="term" value="F:D-alanine-D-alanine ligase activity"/>
    <property type="evidence" value="ECO:0007669"/>
    <property type="project" value="InterPro"/>
</dbReference>
<sequence length="446" mass="51436">MLNQTYKLIQSICKEFQIKTINIDNLGLILKKDNTIKYVIGYNFDLNSCGAKLLCDNKHLLTRLLIDNKIATVESTYFDIIHNRSNLDSKDLLKLLKVHSKIVCKANGGTMGYQVFQCLNQTDCKNIFNYFLDKSINFIVNPFINIISEFRVVILNNKIELIYEKVKRIIEGNGKSTILELINKEGNYNEFILKESLNPGRNLNEILPDKELLEYSWKNNLANGCIPNIEINNKDHKKIKAITNKVLKLINGLNFASIDIIKTNKDEFKVLEINSGMMMERFSRTSLDFKNITEQIYKRAICSMMNIDLDPWNVYLIKNKNCTYVGATPDTKKRIRKHNGELPGGAKYTKSKGPGWEYVCIISGFTNKIDALRFEWAFKHQKPKKASGLKNRIKKLKELIKKEKWTESSPLSSTVPLKIYWIKPELQPGKEDLPSYITFIDSPDID</sequence>
<dbReference type="InterPro" id="IPR000305">
    <property type="entry name" value="GIY-YIG_endonuc"/>
</dbReference>
<dbReference type="PROSITE" id="PS50164">
    <property type="entry name" value="GIY_YIG"/>
    <property type="match status" value="1"/>
</dbReference>
<dbReference type="Gene3D" id="3.30.470.20">
    <property type="entry name" value="ATP-grasp fold, B domain"/>
    <property type="match status" value="1"/>
</dbReference>
<evidence type="ECO:0000313" key="2">
    <source>
        <dbReference type="EMBL" id="VVU95490.1"/>
    </source>
</evidence>
<dbReference type="EMBL" id="CABVLZ010000004">
    <property type="protein sequence ID" value="VVU95490.1"/>
    <property type="molecule type" value="Genomic_DNA"/>
</dbReference>
<gene>
    <name evidence="2" type="ORF">CPAV1605_1241</name>
</gene>
<feature type="domain" description="GIY-YIG" evidence="1">
    <location>
        <begin position="310"/>
        <end position="392"/>
    </location>
</feature>
<dbReference type="PANTHER" id="PTHR20208">
    <property type="entry name" value="STRUCTURE-SPECIFIC ENDONUCLEASE SUBUNIT SLX1"/>
    <property type="match status" value="1"/>
</dbReference>
<dbReference type="SUPFAM" id="SSF82771">
    <property type="entry name" value="GIY-YIG endonuclease"/>
    <property type="match status" value="1"/>
</dbReference>
<dbReference type="AlphaFoldDB" id="A0A5E8CMH9"/>
<dbReference type="PANTHER" id="PTHR20208:SF13">
    <property type="entry name" value="STRUCTURE-SPECIFIC ENDONUCLEASE SUBUNIT SLX1"/>
    <property type="match status" value="1"/>
</dbReference>
<reference evidence="2" key="1">
    <citation type="submission" date="2019-09" db="EMBL/GenBank/DDBJ databases">
        <authorList>
            <person name="Needham M D."/>
        </authorList>
    </citation>
    <scope>NUCLEOTIDE SEQUENCE</scope>
</reference>
<dbReference type="InterPro" id="IPR035901">
    <property type="entry name" value="GIY-YIG_endonuc_sf"/>
</dbReference>
<name>A0A5E8CMH9_9ZZZZ</name>
<dbReference type="InterPro" id="IPR011095">
    <property type="entry name" value="Dala_Dala_lig_C"/>
</dbReference>
<evidence type="ECO:0000259" key="1">
    <source>
        <dbReference type="PROSITE" id="PS50164"/>
    </source>
</evidence>
<proteinExistence type="predicted"/>